<dbReference type="Pfam" id="PF17921">
    <property type="entry name" value="Integrase_H2C2"/>
    <property type="match status" value="1"/>
</dbReference>
<feature type="domain" description="Integrase zinc-binding" evidence="2">
    <location>
        <begin position="1"/>
        <end position="46"/>
    </location>
</feature>
<organism evidence="4">
    <name type="scientific">Schizophyllum commune (strain H4-8 / FGSC 9210)</name>
    <name type="common">Split gill fungus</name>
    <dbReference type="NCBI Taxonomy" id="578458"/>
    <lineage>
        <taxon>Eukaryota</taxon>
        <taxon>Fungi</taxon>
        <taxon>Dikarya</taxon>
        <taxon>Basidiomycota</taxon>
        <taxon>Agaricomycotina</taxon>
        <taxon>Agaricomycetes</taxon>
        <taxon>Agaricomycetidae</taxon>
        <taxon>Agaricales</taxon>
        <taxon>Schizophyllaceae</taxon>
        <taxon>Schizophyllum</taxon>
    </lineage>
</organism>
<name>D8Q6K6_SCHCM</name>
<dbReference type="GO" id="GO:0003676">
    <property type="term" value="F:nucleic acid binding"/>
    <property type="evidence" value="ECO:0007669"/>
    <property type="project" value="InterPro"/>
</dbReference>
<dbReference type="EMBL" id="GL377307">
    <property type="protein sequence ID" value="EFI96255.1"/>
    <property type="molecule type" value="Genomic_DNA"/>
</dbReference>
<dbReference type="AlphaFoldDB" id="D8Q6K6"/>
<keyword evidence="4" id="KW-1185">Reference proteome</keyword>
<sequence length="349" mass="40190">LQQAHDSLGHRGVYATQQLLSVRFYWPGLNEDAEWFIQTCHPCQERLKALARIPPVVTFTPSLFQVVHIDTMHMTPASRGFKYISAMRWISKEYGVRHVRISAYNSQANGKVEQVHWDIRQSLAKACGPQLNKWYNHLHFVWWADRVTLRKRLGVSPYFLVTGAHPLLPFDIAEATWLIDYPLRTLTREELVGYRARALAKHHAEVGLVRSRIEKEKLERLHRYEREYGHVIKLLDFKPGSLVLVRNTRIEKSHSDKMLPRYHGPMVVIRRTLGGSYIVAELDGTVFQNKVGAFRVLPYRSRASITLPDEIHSLIDLSPDELEKLMASDEPDEDEVAQVSPDGLADLDD</sequence>
<dbReference type="Proteomes" id="UP000007431">
    <property type="component" value="Unassembled WGS sequence"/>
</dbReference>
<evidence type="ECO:0000259" key="2">
    <source>
        <dbReference type="Pfam" id="PF17921"/>
    </source>
</evidence>
<feature type="non-terminal residue" evidence="3">
    <location>
        <position position="349"/>
    </location>
</feature>
<evidence type="ECO:0000313" key="3">
    <source>
        <dbReference type="EMBL" id="EFI96255.1"/>
    </source>
</evidence>
<dbReference type="VEuPathDB" id="FungiDB:SCHCODRAFT_02470717"/>
<evidence type="ECO:0000313" key="4">
    <source>
        <dbReference type="Proteomes" id="UP000007431"/>
    </source>
</evidence>
<dbReference type="InParanoid" id="D8Q6K6"/>
<dbReference type="Gene3D" id="3.30.420.10">
    <property type="entry name" value="Ribonuclease H-like superfamily/Ribonuclease H"/>
    <property type="match status" value="1"/>
</dbReference>
<gene>
    <name evidence="3" type="ORF">SCHCODRAFT_31559</name>
</gene>
<dbReference type="InterPro" id="IPR052160">
    <property type="entry name" value="Gypsy_RT_Integrase-like"/>
</dbReference>
<evidence type="ECO:0000256" key="1">
    <source>
        <dbReference type="SAM" id="MobiDB-lite"/>
    </source>
</evidence>
<proteinExistence type="predicted"/>
<feature type="non-terminal residue" evidence="3">
    <location>
        <position position="1"/>
    </location>
</feature>
<accession>D8Q6K6</accession>
<dbReference type="SUPFAM" id="SSF53098">
    <property type="entry name" value="Ribonuclease H-like"/>
    <property type="match status" value="1"/>
</dbReference>
<dbReference type="HOGENOM" id="CLU_000384_22_0_1"/>
<dbReference type="InterPro" id="IPR041588">
    <property type="entry name" value="Integrase_H2C2"/>
</dbReference>
<protein>
    <recommendedName>
        <fullName evidence="2">Integrase zinc-binding domain-containing protein</fullName>
    </recommendedName>
</protein>
<reference evidence="3 4" key="1">
    <citation type="journal article" date="2010" name="Nat. Biotechnol.">
        <title>Genome sequence of the model mushroom Schizophyllum commune.</title>
        <authorList>
            <person name="Ohm R.A."/>
            <person name="de Jong J.F."/>
            <person name="Lugones L.G."/>
            <person name="Aerts A."/>
            <person name="Kothe E."/>
            <person name="Stajich J.E."/>
            <person name="de Vries R.P."/>
            <person name="Record E."/>
            <person name="Levasseur A."/>
            <person name="Baker S.E."/>
            <person name="Bartholomew K.A."/>
            <person name="Coutinho P.M."/>
            <person name="Erdmann S."/>
            <person name="Fowler T.J."/>
            <person name="Gathman A.C."/>
            <person name="Lombard V."/>
            <person name="Henrissat B."/>
            <person name="Knabe N."/>
            <person name="Kuees U."/>
            <person name="Lilly W.W."/>
            <person name="Lindquist E."/>
            <person name="Lucas S."/>
            <person name="Magnuson J.K."/>
            <person name="Piumi F."/>
            <person name="Raudaskoski M."/>
            <person name="Salamov A."/>
            <person name="Schmutz J."/>
            <person name="Schwarze F.W.M.R."/>
            <person name="vanKuyk P.A."/>
            <person name="Horton J.S."/>
            <person name="Grigoriev I.V."/>
            <person name="Woesten H.A.B."/>
        </authorList>
    </citation>
    <scope>NUCLEOTIDE SEQUENCE [LARGE SCALE GENOMIC DNA]</scope>
    <source>
        <strain evidence="4">H4-8 / FGSC 9210</strain>
    </source>
</reference>
<dbReference type="Gene3D" id="1.10.340.70">
    <property type="match status" value="1"/>
</dbReference>
<feature type="region of interest" description="Disordered" evidence="1">
    <location>
        <begin position="328"/>
        <end position="349"/>
    </location>
</feature>
<dbReference type="OMA" id="YLVHGRC"/>
<dbReference type="InterPro" id="IPR012337">
    <property type="entry name" value="RNaseH-like_sf"/>
</dbReference>
<dbReference type="InterPro" id="IPR036397">
    <property type="entry name" value="RNaseH_sf"/>
</dbReference>
<dbReference type="eggNOG" id="KOG0017">
    <property type="taxonomic scope" value="Eukaryota"/>
</dbReference>
<dbReference type="PANTHER" id="PTHR47266">
    <property type="entry name" value="ENDONUCLEASE-RELATED"/>
    <property type="match status" value="1"/>
</dbReference>